<evidence type="ECO:0000313" key="4">
    <source>
        <dbReference type="Proteomes" id="UP000285710"/>
    </source>
</evidence>
<dbReference type="InterPro" id="IPR027939">
    <property type="entry name" value="NMT1/THI5"/>
</dbReference>
<dbReference type="PANTHER" id="PTHR31528">
    <property type="entry name" value="4-AMINO-5-HYDROXYMETHYL-2-METHYLPYRIMIDINE PHOSPHATE SYNTHASE THI11-RELATED"/>
    <property type="match status" value="1"/>
</dbReference>
<dbReference type="EMBL" id="SAUW01000001">
    <property type="protein sequence ID" value="RWR15564.1"/>
    <property type="molecule type" value="Genomic_DNA"/>
</dbReference>
<evidence type="ECO:0000256" key="1">
    <source>
        <dbReference type="SAM" id="SignalP"/>
    </source>
</evidence>
<accession>A0A443J501</accession>
<organism evidence="3 4">
    <name type="scientific">Paenirhodobacter populi</name>
    <dbReference type="NCBI Taxonomy" id="2306993"/>
    <lineage>
        <taxon>Bacteria</taxon>
        <taxon>Pseudomonadati</taxon>
        <taxon>Pseudomonadota</taxon>
        <taxon>Alphaproteobacteria</taxon>
        <taxon>Rhodobacterales</taxon>
        <taxon>Rhodobacter group</taxon>
        <taxon>Paenirhodobacter</taxon>
    </lineage>
</organism>
<dbReference type="RefSeq" id="WP_128268575.1">
    <property type="nucleotide sequence ID" value="NZ_SAUW01000001.1"/>
</dbReference>
<dbReference type="Proteomes" id="UP000285710">
    <property type="component" value="Unassembled WGS sequence"/>
</dbReference>
<reference evidence="3 4" key="2">
    <citation type="submission" date="2019-01" db="EMBL/GenBank/DDBJ databases">
        <authorList>
            <person name="Li Y."/>
        </authorList>
    </citation>
    <scope>NUCLEOTIDE SEQUENCE [LARGE SCALE GENOMIC DNA]</scope>
    <source>
        <strain evidence="3 4">2D-5</strain>
    </source>
</reference>
<keyword evidence="3" id="KW-0547">Nucleotide-binding</keyword>
<dbReference type="Gene3D" id="3.40.190.10">
    <property type="entry name" value="Periplasmic binding protein-like II"/>
    <property type="match status" value="2"/>
</dbReference>
<dbReference type="GO" id="GO:0005524">
    <property type="term" value="F:ATP binding"/>
    <property type="evidence" value="ECO:0007669"/>
    <property type="project" value="UniProtKB-KW"/>
</dbReference>
<comment type="caution">
    <text evidence="3">The sequence shown here is derived from an EMBL/GenBank/DDBJ whole genome shotgun (WGS) entry which is preliminary data.</text>
</comment>
<dbReference type="SUPFAM" id="SSF53850">
    <property type="entry name" value="Periplasmic binding protein-like II"/>
    <property type="match status" value="1"/>
</dbReference>
<dbReference type="AlphaFoldDB" id="A0A443J501"/>
<sequence>MRPTRLTAALLAGLLLAAPALAQDRLTLILDWYVNPDHAPVIVAQEMGYFRDAGLEVEIVAPADPTEPPKLVAAGKADLAVSYQPQLHLQVHEGLPLVRVGTLVSTPLNCLMVDANGPVQSLADLKGRKVGYSLSGIETAMMAAMLGSAGLSMEDVQMINVNWSLTPALMTGQVDAVAGAFRNFELTQMRLAGGAGKCFYPEEAGLPAYDELIFVANSETLDRDRINRFLGAVERGVTEILNHPEEAWAAFAATSPDLSDDLNRQAWIDTLPRFAHSPAALDQGRYARFEVFLKEAGLVDKVFPVARLAIDPGAQE</sequence>
<feature type="domain" description="SsuA/THI5-like" evidence="2">
    <location>
        <begin position="35"/>
        <end position="247"/>
    </location>
</feature>
<keyword evidence="3" id="KW-0067">ATP-binding</keyword>
<evidence type="ECO:0000313" key="3">
    <source>
        <dbReference type="EMBL" id="RWR15564.1"/>
    </source>
</evidence>
<dbReference type="CDD" id="cd13651">
    <property type="entry name" value="PBP2_ThiY"/>
    <property type="match status" value="1"/>
</dbReference>
<reference evidence="3 4" key="1">
    <citation type="submission" date="2019-01" db="EMBL/GenBank/DDBJ databases">
        <title>Sinorhodobacter populi sp. nov. isolated from the symptomatic bark tissue of Populus euramericana canker.</title>
        <authorList>
            <person name="Xu G."/>
        </authorList>
    </citation>
    <scope>NUCLEOTIDE SEQUENCE [LARGE SCALE GENOMIC DNA]</scope>
    <source>
        <strain evidence="3 4">2D-5</strain>
    </source>
</reference>
<name>A0A443J501_9RHOB</name>
<dbReference type="Pfam" id="PF09084">
    <property type="entry name" value="NMT1"/>
    <property type="match status" value="1"/>
</dbReference>
<dbReference type="InterPro" id="IPR015168">
    <property type="entry name" value="SsuA/THI5"/>
</dbReference>
<gene>
    <name evidence="3" type="ORF">D2T33_01440</name>
</gene>
<feature type="signal peptide" evidence="1">
    <location>
        <begin position="1"/>
        <end position="22"/>
    </location>
</feature>
<dbReference type="PANTHER" id="PTHR31528:SF3">
    <property type="entry name" value="THIAMINE BIOSYNTHESIS PROTEIN HI_0357-RELATED"/>
    <property type="match status" value="1"/>
</dbReference>
<evidence type="ECO:0000259" key="2">
    <source>
        <dbReference type="Pfam" id="PF09084"/>
    </source>
</evidence>
<keyword evidence="4" id="KW-1185">Reference proteome</keyword>
<keyword evidence="1" id="KW-0732">Signal</keyword>
<dbReference type="GO" id="GO:0009228">
    <property type="term" value="P:thiamine biosynthetic process"/>
    <property type="evidence" value="ECO:0007669"/>
    <property type="project" value="InterPro"/>
</dbReference>
<proteinExistence type="predicted"/>
<feature type="chain" id="PRO_5019573602" evidence="1">
    <location>
        <begin position="23"/>
        <end position="316"/>
    </location>
</feature>
<protein>
    <submittedName>
        <fullName evidence="3">ABC transporter ATP-binding protein</fullName>
    </submittedName>
</protein>